<dbReference type="EMBL" id="JAAALK010000658">
    <property type="protein sequence ID" value="KAG8044486.1"/>
    <property type="molecule type" value="Genomic_DNA"/>
</dbReference>
<keyword evidence="2" id="KW-1185">Reference proteome</keyword>
<dbReference type="AlphaFoldDB" id="A0A8J5R2X8"/>
<reference evidence="1" key="2">
    <citation type="submission" date="2021-02" db="EMBL/GenBank/DDBJ databases">
        <authorList>
            <person name="Kimball J.A."/>
            <person name="Haas M.W."/>
            <person name="Macchietto M."/>
            <person name="Kono T."/>
            <person name="Duquette J."/>
            <person name="Shao M."/>
        </authorList>
    </citation>
    <scope>NUCLEOTIDE SEQUENCE</scope>
    <source>
        <tissue evidence="1">Fresh leaf tissue</tissue>
    </source>
</reference>
<evidence type="ECO:0000313" key="2">
    <source>
        <dbReference type="Proteomes" id="UP000729402"/>
    </source>
</evidence>
<reference evidence="1" key="1">
    <citation type="journal article" date="2021" name="bioRxiv">
        <title>Whole Genome Assembly and Annotation of Northern Wild Rice, Zizania palustris L., Supports a Whole Genome Duplication in the Zizania Genus.</title>
        <authorList>
            <person name="Haas M."/>
            <person name="Kono T."/>
            <person name="Macchietto M."/>
            <person name="Millas R."/>
            <person name="McGilp L."/>
            <person name="Shao M."/>
            <person name="Duquette J."/>
            <person name="Hirsch C.N."/>
            <person name="Kimball J."/>
        </authorList>
    </citation>
    <scope>NUCLEOTIDE SEQUENCE</scope>
    <source>
        <tissue evidence="1">Fresh leaf tissue</tissue>
    </source>
</reference>
<protein>
    <submittedName>
        <fullName evidence="1">Uncharacterized protein</fullName>
    </submittedName>
</protein>
<evidence type="ECO:0000313" key="1">
    <source>
        <dbReference type="EMBL" id="KAG8044486.1"/>
    </source>
</evidence>
<dbReference type="Proteomes" id="UP000729402">
    <property type="component" value="Unassembled WGS sequence"/>
</dbReference>
<comment type="caution">
    <text evidence="1">The sequence shown here is derived from an EMBL/GenBank/DDBJ whole genome shotgun (WGS) entry which is preliminary data.</text>
</comment>
<name>A0A8J5R2X8_ZIZPA</name>
<dbReference type="PANTHER" id="PTHR34206:SF1">
    <property type="entry name" value="OS10G0390701 PROTEIN"/>
    <property type="match status" value="1"/>
</dbReference>
<accession>A0A8J5R2X8</accession>
<dbReference type="OrthoDB" id="581210at2759"/>
<proteinExistence type="predicted"/>
<gene>
    <name evidence="1" type="ORF">GUJ93_ZPchr0493g2961</name>
</gene>
<organism evidence="1 2">
    <name type="scientific">Zizania palustris</name>
    <name type="common">Northern wild rice</name>
    <dbReference type="NCBI Taxonomy" id="103762"/>
    <lineage>
        <taxon>Eukaryota</taxon>
        <taxon>Viridiplantae</taxon>
        <taxon>Streptophyta</taxon>
        <taxon>Embryophyta</taxon>
        <taxon>Tracheophyta</taxon>
        <taxon>Spermatophyta</taxon>
        <taxon>Magnoliopsida</taxon>
        <taxon>Liliopsida</taxon>
        <taxon>Poales</taxon>
        <taxon>Poaceae</taxon>
        <taxon>BOP clade</taxon>
        <taxon>Oryzoideae</taxon>
        <taxon>Oryzeae</taxon>
        <taxon>Zizaniinae</taxon>
        <taxon>Zizania</taxon>
    </lineage>
</organism>
<dbReference type="PANTHER" id="PTHR34206">
    <property type="entry name" value="OS06G0193300 PROTEIN"/>
    <property type="match status" value="1"/>
</dbReference>
<sequence length="219" mass="24503">MICPSMDSLRCYSSHPILVPRRISSKTLIRASMDDSSSRSESKKAPSSVSFNSKVNKVYEDKSMGILCYTDESGELICEGLDEGPRLTWQDMEKISREKTLKATEEDCRERILRIGGGVDWSSLQPAVTAGASSSPRERLPRLTVRLDLAVLEPSLWRLCRLLTCTGIPEGVRDLGNHALDELASQDYNIYRQDSNRFIEAEPGESSISKRIGICNLMR</sequence>